<dbReference type="Pfam" id="PF09588">
    <property type="entry name" value="YqaJ"/>
    <property type="match status" value="1"/>
</dbReference>
<dbReference type="InterPro" id="IPR011335">
    <property type="entry name" value="Restrct_endonuc-II-like"/>
</dbReference>
<dbReference type="EMBL" id="HBUF01248776">
    <property type="protein sequence ID" value="CAG6679355.1"/>
    <property type="molecule type" value="Transcribed_RNA"/>
</dbReference>
<dbReference type="EMBL" id="HBUF01248777">
    <property type="protein sequence ID" value="CAG6679356.1"/>
    <property type="molecule type" value="Transcribed_RNA"/>
</dbReference>
<dbReference type="AlphaFoldDB" id="A0A8D8X2M5"/>
<dbReference type="CDD" id="cd22343">
    <property type="entry name" value="PDDEXK_lambda_exonuclease-like"/>
    <property type="match status" value="1"/>
</dbReference>
<evidence type="ECO:0000313" key="2">
    <source>
        <dbReference type="EMBL" id="CAG6679355.1"/>
    </source>
</evidence>
<dbReference type="GO" id="GO:0006281">
    <property type="term" value="P:DNA repair"/>
    <property type="evidence" value="ECO:0007669"/>
    <property type="project" value="UniProtKB-ARBA"/>
</dbReference>
<accession>A0A8D8X2M5</accession>
<dbReference type="Gene3D" id="3.90.320.10">
    <property type="match status" value="1"/>
</dbReference>
<dbReference type="PANTHER" id="PTHR39953">
    <property type="entry name" value="RE54151P"/>
    <property type="match status" value="1"/>
</dbReference>
<sequence>MAFFGWKNFGPFQVTSSLGHPIVGRNSTNCVVRGVVTPETSVNNTAYKVTVSIKEGSDMIEQAMCHGCQGATSGCKHVIAFLFWLHRRSEEPSRTEVTCYWKKPVLSDIKRLEPLRAAEMGGPSCSAQQTIDSEACFQEIVGKLKTLNIKNQLTPYIGIGIEPSLYDLIIHRSIFKFKEADGFEDAELFQSYLVSLMSSELCNNIEKETICQSECKLWHEFRFGRVTASKIHEAVHCKKTDGSLVESILGARRLKDNAHLERGRVLEKSVLQVVEKELKTKIEKCGLFLNSEWPVIGASPDGLNNTHIFEVKCPASEKTVTNYVKNGSVATKYMYQMQIQMFFAGKENGYFCVASPDFESTRNVQIVPVVLDRALCTDILTKAVVFWSNTIFPVLFKMV</sequence>
<dbReference type="SUPFAM" id="SSF52980">
    <property type="entry name" value="Restriction endonuclease-like"/>
    <property type="match status" value="1"/>
</dbReference>
<evidence type="ECO:0000259" key="1">
    <source>
        <dbReference type="Pfam" id="PF09588"/>
    </source>
</evidence>
<name>A0A8D8X2M5_9HEMI</name>
<feature type="domain" description="YqaJ viral recombinase" evidence="1">
    <location>
        <begin position="218"/>
        <end position="347"/>
    </location>
</feature>
<organism evidence="2">
    <name type="scientific">Cacopsylla melanoneura</name>
    <dbReference type="NCBI Taxonomy" id="428564"/>
    <lineage>
        <taxon>Eukaryota</taxon>
        <taxon>Metazoa</taxon>
        <taxon>Ecdysozoa</taxon>
        <taxon>Arthropoda</taxon>
        <taxon>Hexapoda</taxon>
        <taxon>Insecta</taxon>
        <taxon>Pterygota</taxon>
        <taxon>Neoptera</taxon>
        <taxon>Paraneoptera</taxon>
        <taxon>Hemiptera</taxon>
        <taxon>Sternorrhyncha</taxon>
        <taxon>Psylloidea</taxon>
        <taxon>Psyllidae</taxon>
        <taxon>Psyllinae</taxon>
        <taxon>Cacopsylla</taxon>
    </lineage>
</organism>
<dbReference type="InterPro" id="IPR011604">
    <property type="entry name" value="PDDEXK-like_dom_sf"/>
</dbReference>
<dbReference type="PANTHER" id="PTHR39953:SF1">
    <property type="entry name" value="RE54151P"/>
    <property type="match status" value="1"/>
</dbReference>
<reference evidence="2" key="1">
    <citation type="submission" date="2021-05" db="EMBL/GenBank/DDBJ databases">
        <authorList>
            <person name="Alioto T."/>
            <person name="Alioto T."/>
            <person name="Gomez Garrido J."/>
        </authorList>
    </citation>
    <scope>NUCLEOTIDE SEQUENCE</scope>
</reference>
<dbReference type="InterPro" id="IPR019080">
    <property type="entry name" value="YqaJ_viral_recombinase"/>
</dbReference>
<proteinExistence type="predicted"/>
<protein>
    <recommendedName>
        <fullName evidence="1">YqaJ viral recombinase domain-containing protein</fullName>
    </recommendedName>
</protein>